<keyword evidence="3" id="KW-1185">Reference proteome</keyword>
<evidence type="ECO:0000313" key="3">
    <source>
        <dbReference type="Proteomes" id="UP001403385"/>
    </source>
</evidence>
<protein>
    <recommendedName>
        <fullName evidence="4">Lipoprotein</fullName>
    </recommendedName>
</protein>
<feature type="signal peptide" evidence="1">
    <location>
        <begin position="1"/>
        <end position="26"/>
    </location>
</feature>
<reference evidence="2 3" key="1">
    <citation type="submission" date="2024-04" db="EMBL/GenBank/DDBJ databases">
        <title>Novel genus in family Flammeovirgaceae.</title>
        <authorList>
            <person name="Nguyen T.H."/>
            <person name="Vuong T.Q."/>
            <person name="Le H."/>
            <person name="Kim S.-G."/>
        </authorList>
    </citation>
    <scope>NUCLEOTIDE SEQUENCE [LARGE SCALE GENOMIC DNA]</scope>
    <source>
        <strain evidence="2 3">JCM 23209</strain>
    </source>
</reference>
<gene>
    <name evidence="2" type="ORF">AAG747_15610</name>
</gene>
<sequence length="203" mass="23038">MKKTLTLSLFAKFLFLALIFSSCSKDDDPEPKIKNEFQIGDETLTIDYGILVDFGSFDPIGSDNESSNHYNYYFVLTNGEPGPYEDYWQSESNTYRVYFELFSNGSEGFKPGTFTYLNKEKATKETIKNKSFFFDVDYSESDNFKSDEAGDKAIGGTVKVSKGQSEYEYIIEFELELASGKTLKGAYSGVFKFVCDNKDCNNE</sequence>
<dbReference type="PROSITE" id="PS51257">
    <property type="entry name" value="PROKAR_LIPOPROTEIN"/>
    <property type="match status" value="1"/>
</dbReference>
<dbReference type="RefSeq" id="WP_346822126.1">
    <property type="nucleotide sequence ID" value="NZ_JBDKWZ010000008.1"/>
</dbReference>
<dbReference type="AlphaFoldDB" id="A0AAW9SC36"/>
<evidence type="ECO:0000313" key="2">
    <source>
        <dbReference type="EMBL" id="MEN7549350.1"/>
    </source>
</evidence>
<evidence type="ECO:0000256" key="1">
    <source>
        <dbReference type="SAM" id="SignalP"/>
    </source>
</evidence>
<dbReference type="Proteomes" id="UP001403385">
    <property type="component" value="Unassembled WGS sequence"/>
</dbReference>
<organism evidence="2 3">
    <name type="scientific">Rapidithrix thailandica</name>
    <dbReference type="NCBI Taxonomy" id="413964"/>
    <lineage>
        <taxon>Bacteria</taxon>
        <taxon>Pseudomonadati</taxon>
        <taxon>Bacteroidota</taxon>
        <taxon>Cytophagia</taxon>
        <taxon>Cytophagales</taxon>
        <taxon>Flammeovirgaceae</taxon>
        <taxon>Rapidithrix</taxon>
    </lineage>
</organism>
<feature type="chain" id="PRO_5043465935" description="Lipoprotein" evidence="1">
    <location>
        <begin position="27"/>
        <end position="203"/>
    </location>
</feature>
<name>A0AAW9SC36_9BACT</name>
<comment type="caution">
    <text evidence="2">The sequence shown here is derived from an EMBL/GenBank/DDBJ whole genome shotgun (WGS) entry which is preliminary data.</text>
</comment>
<evidence type="ECO:0008006" key="4">
    <source>
        <dbReference type="Google" id="ProtNLM"/>
    </source>
</evidence>
<accession>A0AAW9SC36</accession>
<proteinExistence type="predicted"/>
<keyword evidence="1" id="KW-0732">Signal</keyword>
<dbReference type="EMBL" id="JBDKWZ010000008">
    <property type="protein sequence ID" value="MEN7549350.1"/>
    <property type="molecule type" value="Genomic_DNA"/>
</dbReference>